<organism evidence="2 3">
    <name type="scientific">Stylosanthes scabra</name>
    <dbReference type="NCBI Taxonomy" id="79078"/>
    <lineage>
        <taxon>Eukaryota</taxon>
        <taxon>Viridiplantae</taxon>
        <taxon>Streptophyta</taxon>
        <taxon>Embryophyta</taxon>
        <taxon>Tracheophyta</taxon>
        <taxon>Spermatophyta</taxon>
        <taxon>Magnoliopsida</taxon>
        <taxon>eudicotyledons</taxon>
        <taxon>Gunneridae</taxon>
        <taxon>Pentapetalae</taxon>
        <taxon>rosids</taxon>
        <taxon>fabids</taxon>
        <taxon>Fabales</taxon>
        <taxon>Fabaceae</taxon>
        <taxon>Papilionoideae</taxon>
        <taxon>50 kb inversion clade</taxon>
        <taxon>dalbergioids sensu lato</taxon>
        <taxon>Dalbergieae</taxon>
        <taxon>Pterocarpus clade</taxon>
        <taxon>Stylosanthes</taxon>
    </lineage>
</organism>
<evidence type="ECO:0000313" key="3">
    <source>
        <dbReference type="Proteomes" id="UP001341840"/>
    </source>
</evidence>
<comment type="caution">
    <text evidence="2">The sequence shown here is derived from an EMBL/GenBank/DDBJ whole genome shotgun (WGS) entry which is preliminary data.</text>
</comment>
<evidence type="ECO:0000313" key="2">
    <source>
        <dbReference type="EMBL" id="MED6161555.1"/>
    </source>
</evidence>
<feature type="region of interest" description="Disordered" evidence="1">
    <location>
        <begin position="20"/>
        <end position="47"/>
    </location>
</feature>
<name>A0ABU6UMM2_9FABA</name>
<accession>A0ABU6UMM2</accession>
<evidence type="ECO:0000256" key="1">
    <source>
        <dbReference type="SAM" id="MobiDB-lite"/>
    </source>
</evidence>
<proteinExistence type="predicted"/>
<sequence length="79" mass="8662">MPSIEPTPPPRLRHHRAFASPISSIDVPPTEPTPPPSSTSTHVEFRQPPVNRASASNYSEGVLIRSACWCGWRSEGDAR</sequence>
<reference evidence="2 3" key="1">
    <citation type="journal article" date="2023" name="Plants (Basel)">
        <title>Bridging the Gap: Combining Genomics and Transcriptomics Approaches to Understand Stylosanthes scabra, an Orphan Legume from the Brazilian Caatinga.</title>
        <authorList>
            <person name="Ferreira-Neto J.R.C."/>
            <person name="da Silva M.D."/>
            <person name="Binneck E."/>
            <person name="de Melo N.F."/>
            <person name="da Silva R.H."/>
            <person name="de Melo A.L.T.M."/>
            <person name="Pandolfi V."/>
            <person name="Bustamante F.O."/>
            <person name="Brasileiro-Vidal A.C."/>
            <person name="Benko-Iseppon A.M."/>
        </authorList>
    </citation>
    <scope>NUCLEOTIDE SEQUENCE [LARGE SCALE GENOMIC DNA]</scope>
    <source>
        <tissue evidence="2">Leaves</tissue>
    </source>
</reference>
<keyword evidence="3" id="KW-1185">Reference proteome</keyword>
<gene>
    <name evidence="2" type="ORF">PIB30_061889</name>
</gene>
<protein>
    <submittedName>
        <fullName evidence="2">Uncharacterized protein</fullName>
    </submittedName>
</protein>
<dbReference type="EMBL" id="JASCZI010121396">
    <property type="protein sequence ID" value="MED6161555.1"/>
    <property type="molecule type" value="Genomic_DNA"/>
</dbReference>
<dbReference type="Proteomes" id="UP001341840">
    <property type="component" value="Unassembled WGS sequence"/>
</dbReference>